<dbReference type="PROSITE" id="PS51168">
    <property type="entry name" value="CHORISMATE_MUT_2"/>
    <property type="match status" value="1"/>
</dbReference>
<dbReference type="SUPFAM" id="SSF48600">
    <property type="entry name" value="Chorismate mutase II"/>
    <property type="match status" value="1"/>
</dbReference>
<dbReference type="PANTHER" id="PTHR38041">
    <property type="entry name" value="CHORISMATE MUTASE"/>
    <property type="match status" value="1"/>
</dbReference>
<dbReference type="InterPro" id="IPR036263">
    <property type="entry name" value="Chorismate_II_sf"/>
</dbReference>
<reference evidence="3" key="1">
    <citation type="submission" date="2018-05" db="EMBL/GenBank/DDBJ databases">
        <authorList>
            <person name="Lanie J.A."/>
            <person name="Ng W.-L."/>
            <person name="Kazmierczak K.M."/>
            <person name="Andrzejewski T.M."/>
            <person name="Davidsen T.M."/>
            <person name="Wayne K.J."/>
            <person name="Tettelin H."/>
            <person name="Glass J.I."/>
            <person name="Rusch D."/>
            <person name="Podicherti R."/>
            <person name="Tsui H.-C.T."/>
            <person name="Winkler M.E."/>
        </authorList>
    </citation>
    <scope>NUCLEOTIDE SEQUENCE</scope>
</reference>
<dbReference type="AlphaFoldDB" id="A0A381V1F1"/>
<dbReference type="PANTHER" id="PTHR38041:SF1">
    <property type="entry name" value="CHORISMATE MUTASE"/>
    <property type="match status" value="1"/>
</dbReference>
<keyword evidence="1" id="KW-0413">Isomerase</keyword>
<accession>A0A381V1F1</accession>
<gene>
    <name evidence="3" type="ORF">METZ01_LOCUS86301</name>
</gene>
<dbReference type="GO" id="GO:0046417">
    <property type="term" value="P:chorismate metabolic process"/>
    <property type="evidence" value="ECO:0007669"/>
    <property type="project" value="InterPro"/>
</dbReference>
<dbReference type="InterPro" id="IPR051331">
    <property type="entry name" value="Chorismate_mutase-related"/>
</dbReference>
<dbReference type="InterPro" id="IPR002701">
    <property type="entry name" value="CM_II_prokaryot"/>
</dbReference>
<dbReference type="Gene3D" id="1.20.59.10">
    <property type="entry name" value="Chorismate mutase"/>
    <property type="match status" value="1"/>
</dbReference>
<protein>
    <recommendedName>
        <fullName evidence="2">Chorismate mutase domain-containing protein</fullName>
    </recommendedName>
</protein>
<dbReference type="InterPro" id="IPR036979">
    <property type="entry name" value="CM_dom_sf"/>
</dbReference>
<dbReference type="EMBL" id="UINC01007458">
    <property type="protein sequence ID" value="SVA33447.1"/>
    <property type="molecule type" value="Genomic_DNA"/>
</dbReference>
<dbReference type="GO" id="GO:0004106">
    <property type="term" value="F:chorismate mutase activity"/>
    <property type="evidence" value="ECO:0007669"/>
    <property type="project" value="InterPro"/>
</dbReference>
<organism evidence="3">
    <name type="scientific">marine metagenome</name>
    <dbReference type="NCBI Taxonomy" id="408172"/>
    <lineage>
        <taxon>unclassified sequences</taxon>
        <taxon>metagenomes</taxon>
        <taxon>ecological metagenomes</taxon>
    </lineage>
</organism>
<evidence type="ECO:0000259" key="2">
    <source>
        <dbReference type="PROSITE" id="PS51168"/>
    </source>
</evidence>
<evidence type="ECO:0000313" key="3">
    <source>
        <dbReference type="EMBL" id="SVA33447.1"/>
    </source>
</evidence>
<dbReference type="GO" id="GO:0009697">
    <property type="term" value="P:salicylic acid biosynthetic process"/>
    <property type="evidence" value="ECO:0007669"/>
    <property type="project" value="TreeGrafter"/>
</dbReference>
<dbReference type="SMART" id="SM00830">
    <property type="entry name" value="CM_2"/>
    <property type="match status" value="1"/>
</dbReference>
<feature type="domain" description="Chorismate mutase" evidence="2">
    <location>
        <begin position="1"/>
        <end position="90"/>
    </location>
</feature>
<sequence>MNTDKEIEKLRRKIDDFDDRILDILVQRFSAVKEIGQIKSISTIDISHPDREKEIVERLADNLKGKLHRKEIMRILKPIFEISKKFQVEE</sequence>
<proteinExistence type="predicted"/>
<evidence type="ECO:0000256" key="1">
    <source>
        <dbReference type="ARBA" id="ARBA00023235"/>
    </source>
</evidence>
<dbReference type="Pfam" id="PF01817">
    <property type="entry name" value="CM_2"/>
    <property type="match status" value="1"/>
</dbReference>
<name>A0A381V1F1_9ZZZZ</name>